<dbReference type="EMBL" id="JPKR02000005">
    <property type="protein sequence ID" value="KGD80276.1"/>
    <property type="molecule type" value="Genomic_DNA"/>
</dbReference>
<keyword evidence="4" id="KW-1003">Cell membrane</keyword>
<evidence type="ECO:0000313" key="13">
    <source>
        <dbReference type="EMBL" id="KGD80276.1"/>
    </source>
</evidence>
<evidence type="ECO:0000256" key="1">
    <source>
        <dbReference type="ARBA" id="ARBA00004383"/>
    </source>
</evidence>
<keyword evidence="9 11" id="KW-0472">Membrane</keyword>
<comment type="caution">
    <text evidence="13">The sequence shown here is derived from an EMBL/GenBank/DDBJ whole genome shotgun (WGS) entry which is preliminary data.</text>
</comment>
<evidence type="ECO:0000256" key="3">
    <source>
        <dbReference type="ARBA" id="ARBA00022448"/>
    </source>
</evidence>
<dbReference type="PROSITE" id="PS52015">
    <property type="entry name" value="TONB_CTD"/>
    <property type="match status" value="1"/>
</dbReference>
<evidence type="ECO:0000256" key="7">
    <source>
        <dbReference type="ARBA" id="ARBA00022927"/>
    </source>
</evidence>
<proteinExistence type="inferred from homology"/>
<dbReference type="OrthoDB" id="8703302at2"/>
<evidence type="ECO:0000256" key="11">
    <source>
        <dbReference type="SAM" id="Phobius"/>
    </source>
</evidence>
<reference evidence="13" key="1">
    <citation type="submission" date="2014-12" db="EMBL/GenBank/DDBJ databases">
        <title>The draft genome of the Tatumella morbirosei type strain, LMG23360T isolated from pineapple rot.</title>
        <authorList>
            <person name="Smits T.H."/>
            <person name="Palmer M."/>
            <person name="Venter S.N."/>
            <person name="Duffy B."/>
            <person name="Steenkamp E.T."/>
            <person name="Chan W.Y."/>
            <person name="Coutinho T.A."/>
            <person name="Coetzee M.P."/>
            <person name="De Maayer P."/>
        </authorList>
    </citation>
    <scope>NUCLEOTIDE SEQUENCE [LARGE SCALE GENOMIC DNA]</scope>
    <source>
        <strain evidence="13">LMG 23360</strain>
    </source>
</reference>
<evidence type="ECO:0000313" key="14">
    <source>
        <dbReference type="Proteomes" id="UP000029577"/>
    </source>
</evidence>
<keyword evidence="3" id="KW-0813">Transport</keyword>
<name>A0A095TTZ0_9GAMM</name>
<protein>
    <recommendedName>
        <fullName evidence="12">TonB C-terminal domain-containing protein</fullName>
    </recommendedName>
</protein>
<dbReference type="GO" id="GO:0015031">
    <property type="term" value="P:protein transport"/>
    <property type="evidence" value="ECO:0007669"/>
    <property type="project" value="UniProtKB-KW"/>
</dbReference>
<dbReference type="PANTHER" id="PTHR33446">
    <property type="entry name" value="PROTEIN TONB-RELATED"/>
    <property type="match status" value="1"/>
</dbReference>
<dbReference type="PANTHER" id="PTHR33446:SF2">
    <property type="entry name" value="PROTEIN TONB"/>
    <property type="match status" value="1"/>
</dbReference>
<dbReference type="Proteomes" id="UP000029577">
    <property type="component" value="Unassembled WGS sequence"/>
</dbReference>
<accession>A0A095TTZ0</accession>
<gene>
    <name evidence="13" type="ORF">HA49_01000</name>
</gene>
<dbReference type="InterPro" id="IPR037682">
    <property type="entry name" value="TonB_C"/>
</dbReference>
<dbReference type="Pfam" id="PF03544">
    <property type="entry name" value="TonB_C"/>
    <property type="match status" value="1"/>
</dbReference>
<comment type="subcellular location">
    <subcellularLocation>
        <location evidence="1">Cell inner membrane</location>
        <topology evidence="1">Single-pass membrane protein</topology>
        <orientation evidence="1">Periplasmic side</orientation>
    </subcellularLocation>
</comment>
<dbReference type="InterPro" id="IPR051045">
    <property type="entry name" value="TonB-dependent_transducer"/>
</dbReference>
<keyword evidence="14" id="KW-1185">Reference proteome</keyword>
<dbReference type="eggNOG" id="COG0810">
    <property type="taxonomic scope" value="Bacteria"/>
</dbReference>
<dbReference type="GO" id="GO:0055085">
    <property type="term" value="P:transmembrane transport"/>
    <property type="evidence" value="ECO:0007669"/>
    <property type="project" value="InterPro"/>
</dbReference>
<sequence length="279" mass="31688">MLYMNDLSHIFYFNQPIISGKEIRYWLLVGLATVTAYGLIFILFLYGRNLLHHDMPVASPQAMPFEVSLAEANMVSQESITTEKKLPPETEAISPPPQTHPEKENVKQPMINVPSATEKEELKPKLVKNVVRKSHAVHVQKHPARDKPIPMTKKQEQPQALTQQPAAPHEKVVGAVSNIQTNVKQQWQSQILMILQKNMQYPSYAIRMKQQDVVIISFDINTAGNISNIELVRSRGYATLDRESRMLLERVGKLPPPPEEVMAGRTSMRLTVPINFILR</sequence>
<evidence type="ECO:0000256" key="8">
    <source>
        <dbReference type="ARBA" id="ARBA00022989"/>
    </source>
</evidence>
<evidence type="ECO:0000259" key="12">
    <source>
        <dbReference type="PROSITE" id="PS52015"/>
    </source>
</evidence>
<keyword evidence="5" id="KW-0997">Cell inner membrane</keyword>
<keyword evidence="8 11" id="KW-1133">Transmembrane helix</keyword>
<dbReference type="InterPro" id="IPR006260">
    <property type="entry name" value="TonB/TolA_C"/>
</dbReference>
<evidence type="ECO:0000256" key="4">
    <source>
        <dbReference type="ARBA" id="ARBA00022475"/>
    </source>
</evidence>
<dbReference type="STRING" id="642227.HA49_01000"/>
<dbReference type="AlphaFoldDB" id="A0A095TTZ0"/>
<keyword evidence="6 11" id="KW-0812">Transmembrane</keyword>
<evidence type="ECO:0000256" key="9">
    <source>
        <dbReference type="ARBA" id="ARBA00023136"/>
    </source>
</evidence>
<evidence type="ECO:0000256" key="10">
    <source>
        <dbReference type="SAM" id="MobiDB-lite"/>
    </source>
</evidence>
<feature type="region of interest" description="Disordered" evidence="10">
    <location>
        <begin position="78"/>
        <end position="107"/>
    </location>
</feature>
<evidence type="ECO:0000256" key="2">
    <source>
        <dbReference type="ARBA" id="ARBA00006555"/>
    </source>
</evidence>
<dbReference type="GO" id="GO:0098797">
    <property type="term" value="C:plasma membrane protein complex"/>
    <property type="evidence" value="ECO:0007669"/>
    <property type="project" value="TreeGrafter"/>
</dbReference>
<dbReference type="SUPFAM" id="SSF74653">
    <property type="entry name" value="TolA/TonB C-terminal domain"/>
    <property type="match status" value="1"/>
</dbReference>
<dbReference type="GO" id="GO:0031992">
    <property type="term" value="F:energy transducer activity"/>
    <property type="evidence" value="ECO:0007669"/>
    <property type="project" value="TreeGrafter"/>
</dbReference>
<feature type="transmembrane region" description="Helical" evidence="11">
    <location>
        <begin position="23"/>
        <end position="46"/>
    </location>
</feature>
<dbReference type="Gene3D" id="3.30.1150.10">
    <property type="match status" value="1"/>
</dbReference>
<evidence type="ECO:0000256" key="6">
    <source>
        <dbReference type="ARBA" id="ARBA00022692"/>
    </source>
</evidence>
<feature type="domain" description="TonB C-terminal" evidence="12">
    <location>
        <begin position="186"/>
        <end position="279"/>
    </location>
</feature>
<comment type="similarity">
    <text evidence="2">Belongs to the TonB family.</text>
</comment>
<keyword evidence="7" id="KW-0653">Protein transport</keyword>
<dbReference type="NCBIfam" id="TIGR01352">
    <property type="entry name" value="tonB_Cterm"/>
    <property type="match status" value="1"/>
</dbReference>
<evidence type="ECO:0000256" key="5">
    <source>
        <dbReference type="ARBA" id="ARBA00022519"/>
    </source>
</evidence>
<organism evidence="13 14">
    <name type="scientific">Tatumella morbirosei</name>
    <dbReference type="NCBI Taxonomy" id="642227"/>
    <lineage>
        <taxon>Bacteria</taxon>
        <taxon>Pseudomonadati</taxon>
        <taxon>Pseudomonadota</taxon>
        <taxon>Gammaproteobacteria</taxon>
        <taxon>Enterobacterales</taxon>
        <taxon>Erwiniaceae</taxon>
        <taxon>Tatumella</taxon>
    </lineage>
</organism>